<proteinExistence type="predicted"/>
<dbReference type="InterPro" id="IPR001647">
    <property type="entry name" value="HTH_TetR"/>
</dbReference>
<evidence type="ECO:0000313" key="5">
    <source>
        <dbReference type="EMBL" id="MBF5057916.1"/>
    </source>
</evidence>
<dbReference type="EMBL" id="ARXX01000065">
    <property type="protein sequence ID" value="MBF5057916.1"/>
    <property type="molecule type" value="Genomic_DNA"/>
</dbReference>
<reference evidence="5 6" key="1">
    <citation type="submission" date="2012-09" db="EMBL/GenBank/DDBJ databases">
        <title>Genome Sequence of alkane-degrading Bacterium Alcanivorax sp. 521-1.</title>
        <authorList>
            <person name="Lai Q."/>
            <person name="Shao Z."/>
        </authorList>
    </citation>
    <scope>NUCLEOTIDE SEQUENCE [LARGE SCALE GENOMIC DNA]</scope>
    <source>
        <strain evidence="5 6">521-1</strain>
    </source>
</reference>
<feature type="DNA-binding region" description="H-T-H motif" evidence="3">
    <location>
        <begin position="35"/>
        <end position="54"/>
    </location>
</feature>
<keyword evidence="6" id="KW-1185">Reference proteome</keyword>
<dbReference type="PROSITE" id="PS01081">
    <property type="entry name" value="HTH_TETR_1"/>
    <property type="match status" value="1"/>
</dbReference>
<keyword evidence="1" id="KW-0175">Coiled coil</keyword>
<keyword evidence="2 3" id="KW-0238">DNA-binding</keyword>
<evidence type="ECO:0000313" key="6">
    <source>
        <dbReference type="Proteomes" id="UP000662703"/>
    </source>
</evidence>
<sequence>MPDNPSIHGIDDSPRGRLLSAAAQLFRAKGFDRTTVRDIAAAVGIQSGSIFHHFKTKEDILYAVMEEVIRFNTERLRQAVASADTPLERLRNLVRAELTATVGDTREAMTVMVQEWRCLGEDNQRRALALRDVYERLWLDVLGDLHAEGAFRADPFILRRLITGMIGWTPNWFSTNRRLSLDDLADIVVERVVGERS</sequence>
<dbReference type="InterPro" id="IPR041490">
    <property type="entry name" value="KstR2_TetR_C"/>
</dbReference>
<dbReference type="Gene3D" id="1.10.357.10">
    <property type="entry name" value="Tetracycline Repressor, domain 2"/>
    <property type="match status" value="1"/>
</dbReference>
<name>A0ABS0AUV8_9GAMM</name>
<dbReference type="SUPFAM" id="SSF48498">
    <property type="entry name" value="Tetracyclin repressor-like, C-terminal domain"/>
    <property type="match status" value="1"/>
</dbReference>
<dbReference type="InterPro" id="IPR036271">
    <property type="entry name" value="Tet_transcr_reg_TetR-rel_C_sf"/>
</dbReference>
<dbReference type="InterPro" id="IPR023772">
    <property type="entry name" value="DNA-bd_HTH_TetR-type_CS"/>
</dbReference>
<organism evidence="5 6">
    <name type="scientific">Alloalcanivorax profundimaris</name>
    <dbReference type="NCBI Taxonomy" id="2735259"/>
    <lineage>
        <taxon>Bacteria</taxon>
        <taxon>Pseudomonadati</taxon>
        <taxon>Pseudomonadota</taxon>
        <taxon>Gammaproteobacteria</taxon>
        <taxon>Oceanospirillales</taxon>
        <taxon>Alcanivoracaceae</taxon>
        <taxon>Alloalcanivorax</taxon>
    </lineage>
</organism>
<comment type="caution">
    <text evidence="5">The sequence shown here is derived from an EMBL/GenBank/DDBJ whole genome shotgun (WGS) entry which is preliminary data.</text>
</comment>
<evidence type="ECO:0000256" key="2">
    <source>
        <dbReference type="ARBA" id="ARBA00023125"/>
    </source>
</evidence>
<dbReference type="InterPro" id="IPR050109">
    <property type="entry name" value="HTH-type_TetR-like_transc_reg"/>
</dbReference>
<evidence type="ECO:0000256" key="1">
    <source>
        <dbReference type="ARBA" id="ARBA00023054"/>
    </source>
</evidence>
<dbReference type="PANTHER" id="PTHR30055">
    <property type="entry name" value="HTH-TYPE TRANSCRIPTIONAL REGULATOR RUTR"/>
    <property type="match status" value="1"/>
</dbReference>
<feature type="domain" description="HTH tetR-type" evidence="4">
    <location>
        <begin position="12"/>
        <end position="72"/>
    </location>
</feature>
<gene>
    <name evidence="5" type="ORF">Y5W_03210</name>
</gene>
<dbReference type="RefSeq" id="WP_194297051.1">
    <property type="nucleotide sequence ID" value="NZ_ARXX01000065.1"/>
</dbReference>
<evidence type="ECO:0000256" key="3">
    <source>
        <dbReference type="PROSITE-ProRule" id="PRU00335"/>
    </source>
</evidence>
<evidence type="ECO:0000259" key="4">
    <source>
        <dbReference type="PROSITE" id="PS50977"/>
    </source>
</evidence>
<dbReference type="Proteomes" id="UP000662703">
    <property type="component" value="Unassembled WGS sequence"/>
</dbReference>
<dbReference type="Pfam" id="PF17932">
    <property type="entry name" value="TetR_C_24"/>
    <property type="match status" value="1"/>
</dbReference>
<dbReference type="PANTHER" id="PTHR30055:SF183">
    <property type="entry name" value="NUCLEOID OCCLUSION FACTOR SLMA"/>
    <property type="match status" value="1"/>
</dbReference>
<dbReference type="PRINTS" id="PR00455">
    <property type="entry name" value="HTHTETR"/>
</dbReference>
<dbReference type="SUPFAM" id="SSF46689">
    <property type="entry name" value="Homeodomain-like"/>
    <property type="match status" value="1"/>
</dbReference>
<protein>
    <submittedName>
        <fullName evidence="5">TetR family transcriptional regulator</fullName>
    </submittedName>
</protein>
<accession>A0ABS0AUV8</accession>
<dbReference type="PROSITE" id="PS50977">
    <property type="entry name" value="HTH_TETR_2"/>
    <property type="match status" value="1"/>
</dbReference>
<dbReference type="Pfam" id="PF00440">
    <property type="entry name" value="TetR_N"/>
    <property type="match status" value="1"/>
</dbReference>
<dbReference type="InterPro" id="IPR009057">
    <property type="entry name" value="Homeodomain-like_sf"/>
</dbReference>